<dbReference type="PANTHER" id="PTHR43214:SF41">
    <property type="entry name" value="NITRATE_NITRITE RESPONSE REGULATOR PROTEIN NARP"/>
    <property type="match status" value="1"/>
</dbReference>
<dbReference type="InterPro" id="IPR036388">
    <property type="entry name" value="WH-like_DNA-bd_sf"/>
</dbReference>
<dbReference type="AlphaFoldDB" id="A0A0B3RXC6"/>
<dbReference type="InterPro" id="IPR058245">
    <property type="entry name" value="NreC/VraR/RcsB-like_REC"/>
</dbReference>
<evidence type="ECO:0000256" key="3">
    <source>
        <dbReference type="ARBA" id="ARBA00023125"/>
    </source>
</evidence>
<sequence>MSEPRFQAVVADDHAIVRSGLRAALESPGLVEPAGIKVVAEAADGLSAIAAIRQHRPSLLLLDVQMPLAGGLEVLIEARRWSPETRVVVLSGVTSPGKIGELVSCGVDGLFSKGEDNDELFGALPGILRGRRHVSEVFRRMLEEAPEVPDLSERERQVLNLVVAGRSNKEIAQILGISAKTVDRHRTNLMQKLDVHSVAQLIAYALREGLIAPTSGL</sequence>
<dbReference type="CDD" id="cd17535">
    <property type="entry name" value="REC_NarL-like"/>
    <property type="match status" value="1"/>
</dbReference>
<dbReference type="PROSITE" id="PS50043">
    <property type="entry name" value="HTH_LUXR_2"/>
    <property type="match status" value="1"/>
</dbReference>
<dbReference type="InterPro" id="IPR000792">
    <property type="entry name" value="Tscrpt_reg_LuxR_C"/>
</dbReference>
<evidence type="ECO:0000256" key="1">
    <source>
        <dbReference type="ARBA" id="ARBA00022553"/>
    </source>
</evidence>
<keyword evidence="1 5" id="KW-0597">Phosphoprotein</keyword>
<dbReference type="InterPro" id="IPR001789">
    <property type="entry name" value="Sig_transdc_resp-reg_receiver"/>
</dbReference>
<dbReference type="STRING" id="561184.SAMN05216376_11381"/>
<gene>
    <name evidence="8" type="ORF">OA50_04154</name>
</gene>
<dbReference type="GO" id="GO:0003677">
    <property type="term" value="F:DNA binding"/>
    <property type="evidence" value="ECO:0007669"/>
    <property type="project" value="UniProtKB-KW"/>
</dbReference>
<keyword evidence="4" id="KW-0804">Transcription</keyword>
<dbReference type="PANTHER" id="PTHR43214">
    <property type="entry name" value="TWO-COMPONENT RESPONSE REGULATOR"/>
    <property type="match status" value="1"/>
</dbReference>
<dbReference type="GO" id="GO:0006355">
    <property type="term" value="P:regulation of DNA-templated transcription"/>
    <property type="evidence" value="ECO:0007669"/>
    <property type="project" value="InterPro"/>
</dbReference>
<dbReference type="Pfam" id="PF00196">
    <property type="entry name" value="GerE"/>
    <property type="match status" value="1"/>
</dbReference>
<dbReference type="SMART" id="SM00448">
    <property type="entry name" value="REC"/>
    <property type="match status" value="1"/>
</dbReference>
<keyword evidence="2" id="KW-0805">Transcription regulation</keyword>
<dbReference type="PROSITE" id="PS50110">
    <property type="entry name" value="RESPONSE_REGULATORY"/>
    <property type="match status" value="1"/>
</dbReference>
<organism evidence="8 9">
    <name type="scientific">Mameliella alba</name>
    <dbReference type="NCBI Taxonomy" id="561184"/>
    <lineage>
        <taxon>Bacteria</taxon>
        <taxon>Pseudomonadati</taxon>
        <taxon>Pseudomonadota</taxon>
        <taxon>Alphaproteobacteria</taxon>
        <taxon>Rhodobacterales</taxon>
        <taxon>Roseobacteraceae</taxon>
        <taxon>Mameliella</taxon>
    </lineage>
</organism>
<feature type="modified residue" description="4-aspartylphosphate" evidence="5">
    <location>
        <position position="63"/>
    </location>
</feature>
<dbReference type="PATRIC" id="fig|1515334.3.peg.4189"/>
<evidence type="ECO:0000256" key="5">
    <source>
        <dbReference type="PROSITE-ProRule" id="PRU00169"/>
    </source>
</evidence>
<dbReference type="SMART" id="SM00421">
    <property type="entry name" value="HTH_LUXR"/>
    <property type="match status" value="1"/>
</dbReference>
<keyword evidence="3" id="KW-0238">DNA-binding</keyword>
<proteinExistence type="predicted"/>
<dbReference type="EMBL" id="JSUQ01000018">
    <property type="protein sequence ID" value="KHQ51373.1"/>
    <property type="molecule type" value="Genomic_DNA"/>
</dbReference>
<dbReference type="OrthoDB" id="9814495at2"/>
<protein>
    <submittedName>
        <fullName evidence="8">Two component transcriptional regulator, LuxR family protein</fullName>
    </submittedName>
</protein>
<dbReference type="CDD" id="cd06170">
    <property type="entry name" value="LuxR_C_like"/>
    <property type="match status" value="1"/>
</dbReference>
<feature type="domain" description="HTH luxR-type" evidence="6">
    <location>
        <begin position="144"/>
        <end position="209"/>
    </location>
</feature>
<dbReference type="InterPro" id="IPR016032">
    <property type="entry name" value="Sig_transdc_resp-reg_C-effctor"/>
</dbReference>
<dbReference type="PRINTS" id="PR00038">
    <property type="entry name" value="HTHLUXR"/>
</dbReference>
<dbReference type="Gene3D" id="3.40.50.2300">
    <property type="match status" value="1"/>
</dbReference>
<evidence type="ECO:0000313" key="8">
    <source>
        <dbReference type="EMBL" id="KHQ51373.1"/>
    </source>
</evidence>
<accession>A0A0B3RXC6</accession>
<evidence type="ECO:0000259" key="6">
    <source>
        <dbReference type="PROSITE" id="PS50043"/>
    </source>
</evidence>
<reference evidence="8 9" key="1">
    <citation type="submission" date="2014-10" db="EMBL/GenBank/DDBJ databases">
        <title>Genome sequence of Ponticoccus sp. strain UMTAT08 isolated from clonal culture of toxic dinoflagellate Alexandrium tamiyavanichii.</title>
        <authorList>
            <person name="Gan H.Y."/>
            <person name="Muhd D.-D."/>
            <person name="Mohd Noor M.E."/>
            <person name="Yeong Y.S."/>
            <person name="Usup G."/>
        </authorList>
    </citation>
    <scope>NUCLEOTIDE SEQUENCE [LARGE SCALE GENOMIC DNA]</scope>
    <source>
        <strain evidence="8 9">UMTAT08</strain>
    </source>
</reference>
<dbReference type="GO" id="GO:0000160">
    <property type="term" value="P:phosphorelay signal transduction system"/>
    <property type="evidence" value="ECO:0007669"/>
    <property type="project" value="InterPro"/>
</dbReference>
<evidence type="ECO:0000313" key="9">
    <source>
        <dbReference type="Proteomes" id="UP000030960"/>
    </source>
</evidence>
<dbReference type="InterPro" id="IPR011006">
    <property type="entry name" value="CheY-like_superfamily"/>
</dbReference>
<dbReference type="PROSITE" id="PS00622">
    <property type="entry name" value="HTH_LUXR_1"/>
    <property type="match status" value="1"/>
</dbReference>
<dbReference type="InterPro" id="IPR039420">
    <property type="entry name" value="WalR-like"/>
</dbReference>
<evidence type="ECO:0000256" key="4">
    <source>
        <dbReference type="ARBA" id="ARBA00023163"/>
    </source>
</evidence>
<dbReference type="Pfam" id="PF00072">
    <property type="entry name" value="Response_reg"/>
    <property type="match status" value="1"/>
</dbReference>
<evidence type="ECO:0000256" key="2">
    <source>
        <dbReference type="ARBA" id="ARBA00023015"/>
    </source>
</evidence>
<dbReference type="Proteomes" id="UP000030960">
    <property type="component" value="Unassembled WGS sequence"/>
</dbReference>
<evidence type="ECO:0000259" key="7">
    <source>
        <dbReference type="PROSITE" id="PS50110"/>
    </source>
</evidence>
<dbReference type="SUPFAM" id="SSF52172">
    <property type="entry name" value="CheY-like"/>
    <property type="match status" value="1"/>
</dbReference>
<dbReference type="Gene3D" id="1.10.10.10">
    <property type="entry name" value="Winged helix-like DNA-binding domain superfamily/Winged helix DNA-binding domain"/>
    <property type="match status" value="1"/>
</dbReference>
<dbReference type="RefSeq" id="WP_043144850.1">
    <property type="nucleotide sequence ID" value="NZ_JSUQ01000018.1"/>
</dbReference>
<dbReference type="SUPFAM" id="SSF46894">
    <property type="entry name" value="C-terminal effector domain of the bipartite response regulators"/>
    <property type="match status" value="1"/>
</dbReference>
<comment type="caution">
    <text evidence="8">The sequence shown here is derived from an EMBL/GenBank/DDBJ whole genome shotgun (WGS) entry which is preliminary data.</text>
</comment>
<name>A0A0B3RXC6_9RHOB</name>
<keyword evidence="9" id="KW-1185">Reference proteome</keyword>
<feature type="domain" description="Response regulatory" evidence="7">
    <location>
        <begin position="7"/>
        <end position="128"/>
    </location>
</feature>